<keyword evidence="8" id="KW-1185">Reference proteome</keyword>
<dbReference type="Pfam" id="PF02518">
    <property type="entry name" value="HATPase_c"/>
    <property type="match status" value="1"/>
</dbReference>
<dbReference type="Proteomes" id="UP001291687">
    <property type="component" value="Unassembled WGS sequence"/>
</dbReference>
<dbReference type="SUPFAM" id="SSF55874">
    <property type="entry name" value="ATPase domain of HSP90 chaperone/DNA topoisomerase II/histidine kinase"/>
    <property type="match status" value="1"/>
</dbReference>
<dbReference type="InterPro" id="IPR003594">
    <property type="entry name" value="HATPase_dom"/>
</dbReference>
<evidence type="ECO:0000256" key="4">
    <source>
        <dbReference type="ARBA" id="ARBA00022777"/>
    </source>
</evidence>
<evidence type="ECO:0000256" key="2">
    <source>
        <dbReference type="ARBA" id="ARBA00012438"/>
    </source>
</evidence>
<dbReference type="EMBL" id="JARJFB010000100">
    <property type="protein sequence ID" value="MEA0971245.1"/>
    <property type="molecule type" value="Genomic_DNA"/>
</dbReference>
<dbReference type="Gene3D" id="3.30.565.10">
    <property type="entry name" value="Histidine kinase-like ATPase, C-terminal domain"/>
    <property type="match status" value="1"/>
</dbReference>
<evidence type="ECO:0000256" key="5">
    <source>
        <dbReference type="ARBA" id="ARBA00023012"/>
    </source>
</evidence>
<dbReference type="SMART" id="SM00387">
    <property type="entry name" value="HATPase_c"/>
    <property type="match status" value="1"/>
</dbReference>
<evidence type="ECO:0000256" key="1">
    <source>
        <dbReference type="ARBA" id="ARBA00000085"/>
    </source>
</evidence>
<evidence type="ECO:0000256" key="3">
    <source>
        <dbReference type="ARBA" id="ARBA00022679"/>
    </source>
</evidence>
<evidence type="ECO:0000313" key="8">
    <source>
        <dbReference type="Proteomes" id="UP001291687"/>
    </source>
</evidence>
<dbReference type="InterPro" id="IPR050736">
    <property type="entry name" value="Sensor_HK_Regulatory"/>
</dbReference>
<evidence type="ECO:0000259" key="6">
    <source>
        <dbReference type="PROSITE" id="PS50109"/>
    </source>
</evidence>
<keyword evidence="3" id="KW-0808">Transferase</keyword>
<evidence type="ECO:0000313" key="7">
    <source>
        <dbReference type="EMBL" id="MEA0971245.1"/>
    </source>
</evidence>
<comment type="catalytic activity">
    <reaction evidence="1">
        <text>ATP + protein L-histidine = ADP + protein N-phospho-L-histidine.</text>
        <dbReference type="EC" id="2.7.13.3"/>
    </reaction>
</comment>
<proteinExistence type="predicted"/>
<accession>A0ABU5NDL8</accession>
<keyword evidence="5" id="KW-0902">Two-component regulatory system</keyword>
<sequence length="168" mass="18791">MLTNSSDKDEIEFNFEKIDLIETIKYAVEKSRNLNFTKNKITIDFETKDKECYTIADKFWITQLLSNLISNAVNYSDQGKITISAQLVKIDSIDSCLISVKDEGIGIAKEALNTIFDPFNRGSIGQEIKGDGLGLTICREIVEAHDGKIFASNNPDIGSTIEFFIPIK</sequence>
<dbReference type="EC" id="2.7.13.3" evidence="2"/>
<keyword evidence="4 7" id="KW-0418">Kinase</keyword>
<dbReference type="InterPro" id="IPR005467">
    <property type="entry name" value="His_kinase_dom"/>
</dbReference>
<dbReference type="PROSITE" id="PS50109">
    <property type="entry name" value="HIS_KIN"/>
    <property type="match status" value="1"/>
</dbReference>
<dbReference type="PANTHER" id="PTHR43711:SF28">
    <property type="entry name" value="SENSOR HISTIDINE KINASE YXDK"/>
    <property type="match status" value="1"/>
</dbReference>
<feature type="domain" description="Histidine kinase" evidence="6">
    <location>
        <begin position="1"/>
        <end position="168"/>
    </location>
</feature>
<dbReference type="GO" id="GO:0016301">
    <property type="term" value="F:kinase activity"/>
    <property type="evidence" value="ECO:0007669"/>
    <property type="project" value="UniProtKB-KW"/>
</dbReference>
<protein>
    <recommendedName>
        <fullName evidence="2">histidine kinase</fullName>
        <ecNumber evidence="2">2.7.13.3</ecNumber>
    </recommendedName>
</protein>
<dbReference type="InterPro" id="IPR036890">
    <property type="entry name" value="HATPase_C_sf"/>
</dbReference>
<organism evidence="7 8">
    <name type="scientific">Candidatus Megaera venefica</name>
    <dbReference type="NCBI Taxonomy" id="2055910"/>
    <lineage>
        <taxon>Bacteria</taxon>
        <taxon>Pseudomonadati</taxon>
        <taxon>Pseudomonadota</taxon>
        <taxon>Alphaproteobacteria</taxon>
        <taxon>Rickettsiales</taxon>
        <taxon>Rickettsiaceae</taxon>
        <taxon>Candidatus Megaera</taxon>
    </lineage>
</organism>
<dbReference type="PRINTS" id="PR00344">
    <property type="entry name" value="BCTRLSENSOR"/>
</dbReference>
<dbReference type="PANTHER" id="PTHR43711">
    <property type="entry name" value="TWO-COMPONENT HISTIDINE KINASE"/>
    <property type="match status" value="1"/>
</dbReference>
<name>A0ABU5NDL8_9RICK</name>
<reference evidence="7 8" key="1">
    <citation type="submission" date="2023-03" db="EMBL/GenBank/DDBJ databases">
        <title>Host association and intracellularity evolved multiple times independently in the Rickettsiales.</title>
        <authorList>
            <person name="Castelli M."/>
            <person name="Nardi T."/>
            <person name="Gammuto L."/>
            <person name="Bellinzona G."/>
            <person name="Sabaneyeva E."/>
            <person name="Potekhin A."/>
            <person name="Serra V."/>
            <person name="Petroni G."/>
            <person name="Sassera D."/>
        </authorList>
    </citation>
    <scope>NUCLEOTIDE SEQUENCE [LARGE SCALE GENOMIC DNA]</scope>
    <source>
        <strain evidence="7 8">Sr 2-6</strain>
    </source>
</reference>
<dbReference type="InterPro" id="IPR004358">
    <property type="entry name" value="Sig_transdc_His_kin-like_C"/>
</dbReference>
<comment type="caution">
    <text evidence="7">The sequence shown here is derived from an EMBL/GenBank/DDBJ whole genome shotgun (WGS) entry which is preliminary data.</text>
</comment>
<gene>
    <name evidence="7" type="ORF">Megvenef_01218</name>
</gene>